<keyword evidence="3" id="KW-0812">Transmembrane</keyword>
<dbReference type="EMBL" id="MFJR01000005">
    <property type="protein sequence ID" value="OGG27252.1"/>
    <property type="molecule type" value="Genomic_DNA"/>
</dbReference>
<keyword evidence="3" id="KW-1133">Transmembrane helix</keyword>
<feature type="region of interest" description="Disordered" evidence="2">
    <location>
        <begin position="208"/>
        <end position="275"/>
    </location>
</feature>
<evidence type="ECO:0000256" key="1">
    <source>
        <dbReference type="SAM" id="Coils"/>
    </source>
</evidence>
<dbReference type="Pfam" id="PF18915">
    <property type="entry name" value="DUF5667"/>
    <property type="match status" value="1"/>
</dbReference>
<gene>
    <name evidence="5" type="ORF">A2960_00330</name>
</gene>
<evidence type="ECO:0000256" key="3">
    <source>
        <dbReference type="SAM" id="Phobius"/>
    </source>
</evidence>
<dbReference type="AlphaFoldDB" id="A0A1F6ARV4"/>
<evidence type="ECO:0000256" key="2">
    <source>
        <dbReference type="SAM" id="MobiDB-lite"/>
    </source>
</evidence>
<dbReference type="Proteomes" id="UP000176609">
    <property type="component" value="Unassembled WGS sequence"/>
</dbReference>
<feature type="coiled-coil region" evidence="1">
    <location>
        <begin position="108"/>
        <end position="179"/>
    </location>
</feature>
<sequence>MENLNKYQDILSKLDSLRNVTPSAEFRSRFEKLLIPALLSKAARVPLFGYVFRLAILIIAITVFSSTGIVLAAEQSKPGSLLYPIKQVVKNAKLALTSNQTAKALLHLEKGEDKIEELKQAAEDENNMNANRIVGDYEHDVNNALKETQNLNQKNIETAKTIDQTLEKHTQTLEQVKDQVPSPAQAAINKAITVSEKGQQQAQEVIQNNPSGNTLPTAIPVTNTPQSGQNHVDNPGSSNSQEQNIPSIQLPTQPQNNQNNNSDFGRNKANENKKK</sequence>
<feature type="transmembrane region" description="Helical" evidence="3">
    <location>
        <begin position="50"/>
        <end position="73"/>
    </location>
</feature>
<organism evidence="5 6">
    <name type="scientific">Candidatus Gottesmanbacteria bacterium RIFCSPLOWO2_01_FULL_39_12b</name>
    <dbReference type="NCBI Taxonomy" id="1798388"/>
    <lineage>
        <taxon>Bacteria</taxon>
        <taxon>Candidatus Gottesmaniibacteriota</taxon>
    </lineage>
</organism>
<proteinExistence type="predicted"/>
<accession>A0A1F6ARV4</accession>
<dbReference type="InterPro" id="IPR043725">
    <property type="entry name" value="DUF5667"/>
</dbReference>
<evidence type="ECO:0000313" key="6">
    <source>
        <dbReference type="Proteomes" id="UP000176609"/>
    </source>
</evidence>
<protein>
    <recommendedName>
        <fullName evidence="4">DUF5667 domain-containing protein</fullName>
    </recommendedName>
</protein>
<keyword evidence="1" id="KW-0175">Coiled coil</keyword>
<reference evidence="5 6" key="1">
    <citation type="journal article" date="2016" name="Nat. Commun.">
        <title>Thousands of microbial genomes shed light on interconnected biogeochemical processes in an aquifer system.</title>
        <authorList>
            <person name="Anantharaman K."/>
            <person name="Brown C.T."/>
            <person name="Hug L.A."/>
            <person name="Sharon I."/>
            <person name="Castelle C.J."/>
            <person name="Probst A.J."/>
            <person name="Thomas B.C."/>
            <person name="Singh A."/>
            <person name="Wilkins M.J."/>
            <person name="Karaoz U."/>
            <person name="Brodie E.L."/>
            <person name="Williams K.H."/>
            <person name="Hubbard S.S."/>
            <person name="Banfield J.F."/>
        </authorList>
    </citation>
    <scope>NUCLEOTIDE SEQUENCE [LARGE SCALE GENOMIC DNA]</scope>
</reference>
<feature type="compositionally biased region" description="Basic and acidic residues" evidence="2">
    <location>
        <begin position="265"/>
        <end position="275"/>
    </location>
</feature>
<evidence type="ECO:0000259" key="4">
    <source>
        <dbReference type="Pfam" id="PF18915"/>
    </source>
</evidence>
<feature type="domain" description="DUF5667" evidence="4">
    <location>
        <begin position="77"/>
        <end position="181"/>
    </location>
</feature>
<keyword evidence="3" id="KW-0472">Membrane</keyword>
<comment type="caution">
    <text evidence="5">The sequence shown here is derived from an EMBL/GenBank/DDBJ whole genome shotgun (WGS) entry which is preliminary data.</text>
</comment>
<name>A0A1F6ARV4_9BACT</name>
<evidence type="ECO:0000313" key="5">
    <source>
        <dbReference type="EMBL" id="OGG27252.1"/>
    </source>
</evidence>
<feature type="compositionally biased region" description="Polar residues" evidence="2">
    <location>
        <begin position="208"/>
        <end position="254"/>
    </location>
</feature>